<feature type="compositionally biased region" description="Low complexity" evidence="13">
    <location>
        <begin position="504"/>
        <end position="524"/>
    </location>
</feature>
<evidence type="ECO:0000256" key="4">
    <source>
        <dbReference type="ARBA" id="ARBA00012483"/>
    </source>
</evidence>
<dbReference type="PANTHER" id="PTHR22938:SF0">
    <property type="entry name" value="E3 UBIQUITIN-PROTEIN LIGASE ZNF598"/>
    <property type="match status" value="1"/>
</dbReference>
<keyword evidence="5" id="KW-0963">Cytoplasm</keyword>
<dbReference type="PROSITE" id="PS50089">
    <property type="entry name" value="ZF_RING_2"/>
    <property type="match status" value="1"/>
</dbReference>
<feature type="region of interest" description="Disordered" evidence="13">
    <location>
        <begin position="724"/>
        <end position="832"/>
    </location>
</feature>
<dbReference type="GO" id="GO:0008270">
    <property type="term" value="F:zinc ion binding"/>
    <property type="evidence" value="ECO:0007669"/>
    <property type="project" value="UniProtKB-KW"/>
</dbReference>
<dbReference type="EC" id="2.3.2.27" evidence="4"/>
<reference evidence="15" key="1">
    <citation type="submission" date="2023-03" db="EMBL/GenBank/DDBJ databases">
        <title>Chromosome-scale reference genome and RAD-based genetic map of yellow starthistle (Centaurea solstitialis) reveal putative structural variation and QTLs associated with invader traits.</title>
        <authorList>
            <person name="Reatini B."/>
            <person name="Cang F.A."/>
            <person name="Jiang Q."/>
            <person name="Mckibben M.T.W."/>
            <person name="Barker M.S."/>
            <person name="Rieseberg L.H."/>
            <person name="Dlugosch K.M."/>
        </authorList>
    </citation>
    <scope>NUCLEOTIDE SEQUENCE</scope>
    <source>
        <strain evidence="15">CAN-66</strain>
        <tissue evidence="15">Leaf</tissue>
    </source>
</reference>
<dbReference type="InterPro" id="IPR056437">
    <property type="entry name" value="Znf-C2H2_ZNF598/HEL2"/>
</dbReference>
<dbReference type="InterPro" id="IPR057634">
    <property type="entry name" value="PAH_ZNF598/HEL2"/>
</dbReference>
<feature type="compositionally biased region" description="Basic and acidic residues" evidence="13">
    <location>
        <begin position="770"/>
        <end position="781"/>
    </location>
</feature>
<feature type="domain" description="RING-type" evidence="14">
    <location>
        <begin position="5"/>
        <end position="46"/>
    </location>
</feature>
<dbReference type="GO" id="GO:0016567">
    <property type="term" value="P:protein ubiquitination"/>
    <property type="evidence" value="ECO:0007669"/>
    <property type="project" value="TreeGrafter"/>
</dbReference>
<evidence type="ECO:0000259" key="14">
    <source>
        <dbReference type="PROSITE" id="PS50089"/>
    </source>
</evidence>
<keyword evidence="9 12" id="KW-0863">Zinc-finger</keyword>
<comment type="subcellular location">
    <subcellularLocation>
        <location evidence="2">Cytoplasm</location>
    </subcellularLocation>
</comment>
<feature type="compositionally biased region" description="Polar residues" evidence="13">
    <location>
        <begin position="809"/>
        <end position="827"/>
    </location>
</feature>
<comment type="similarity">
    <text evidence="11">Belongs to the ZNF598/HEL2 family.</text>
</comment>
<gene>
    <name evidence="15" type="ORF">OSB04_022858</name>
</gene>
<dbReference type="GO" id="GO:0043022">
    <property type="term" value="F:ribosome binding"/>
    <property type="evidence" value="ECO:0007669"/>
    <property type="project" value="TreeGrafter"/>
</dbReference>
<keyword evidence="6" id="KW-0597">Phosphoprotein</keyword>
<evidence type="ECO:0000256" key="13">
    <source>
        <dbReference type="SAM" id="MobiDB-lite"/>
    </source>
</evidence>
<dbReference type="AlphaFoldDB" id="A0AA38SWC9"/>
<evidence type="ECO:0000256" key="9">
    <source>
        <dbReference type="ARBA" id="ARBA00022771"/>
    </source>
</evidence>
<dbReference type="SMART" id="SM00355">
    <property type="entry name" value="ZnF_C2H2"/>
    <property type="match status" value="3"/>
</dbReference>
<evidence type="ECO:0000256" key="10">
    <source>
        <dbReference type="ARBA" id="ARBA00022833"/>
    </source>
</evidence>
<dbReference type="Pfam" id="PF23230">
    <property type="entry name" value="zf-C2H2_13"/>
    <property type="match status" value="1"/>
</dbReference>
<comment type="caution">
    <text evidence="15">The sequence shown here is derived from an EMBL/GenBank/DDBJ whole genome shotgun (WGS) entry which is preliminary data.</text>
</comment>
<evidence type="ECO:0000256" key="1">
    <source>
        <dbReference type="ARBA" id="ARBA00000900"/>
    </source>
</evidence>
<evidence type="ECO:0000256" key="2">
    <source>
        <dbReference type="ARBA" id="ARBA00004496"/>
    </source>
</evidence>
<evidence type="ECO:0000313" key="16">
    <source>
        <dbReference type="Proteomes" id="UP001172457"/>
    </source>
</evidence>
<dbReference type="GO" id="GO:0061630">
    <property type="term" value="F:ubiquitin protein ligase activity"/>
    <property type="evidence" value="ECO:0007669"/>
    <property type="project" value="UniProtKB-EC"/>
</dbReference>
<dbReference type="Pfam" id="PF23202">
    <property type="entry name" value="PAH_ZNF598"/>
    <property type="match status" value="1"/>
</dbReference>
<keyword evidence="16" id="KW-1185">Reference proteome</keyword>
<comment type="catalytic activity">
    <reaction evidence="1">
        <text>S-ubiquitinyl-[E2 ubiquitin-conjugating enzyme]-L-cysteine + [acceptor protein]-L-lysine = [E2 ubiquitin-conjugating enzyme]-L-cysteine + N(6)-ubiquitinyl-[acceptor protein]-L-lysine.</text>
        <dbReference type="EC" id="2.3.2.27"/>
    </reaction>
</comment>
<feature type="region of interest" description="Disordered" evidence="13">
    <location>
        <begin position="396"/>
        <end position="454"/>
    </location>
</feature>
<accession>A0AA38SWC9</accession>
<keyword evidence="10" id="KW-0862">Zinc</keyword>
<evidence type="ECO:0000256" key="3">
    <source>
        <dbReference type="ARBA" id="ARBA00004906"/>
    </source>
</evidence>
<dbReference type="EMBL" id="JARYMX010000006">
    <property type="protein sequence ID" value="KAJ9543151.1"/>
    <property type="molecule type" value="Genomic_DNA"/>
</dbReference>
<evidence type="ECO:0000256" key="8">
    <source>
        <dbReference type="ARBA" id="ARBA00022723"/>
    </source>
</evidence>
<evidence type="ECO:0000256" key="11">
    <source>
        <dbReference type="ARBA" id="ARBA00035113"/>
    </source>
</evidence>
<name>A0AA38SWC9_9ASTR</name>
<dbReference type="CDD" id="cd16615">
    <property type="entry name" value="RING-HC_ZNF598"/>
    <property type="match status" value="1"/>
</dbReference>
<sequence length="846" mass="92888">MDDTCAVCAESLEWVAYGSCGHKEVCSTCVARLRFICSDRRCCICKSESTIIFVTKALGDYTKMISDFSVFPAEDKEGRSGSYWYHEDTQAYFDDLDQYKMIKAMCRLSCSVCDKVEDVSGNGSKRKARFRNIDQLKGHLFHQHRLLMCSLCLEGRKVFICEQKLYSRAQLKQHINTGDSEVDGTESERGGFKGHPLCEFCRSPFYGENELYTHMSTEHYTCHICQRQNPGQFEYYKNYDDLEAISILQIHFRHEHFLCEDEACLSKKFIVFTSEAEMKRHNALEHGGRMSRSKRNAALQLPTSFRYRRSNEQDNRRGRFQRDLSEDELSRAIEASFETANVNGRFPDSSSSSVPVVSDIASTNGFDPLIQSFEALGTESDPRYLMAVSHRPRNAPLEESAFPPLSSGPGGSSQRPLHDAEGLPRNTMADKESSFPPLSSGPGGSSQRPLHDAEGLSRNTMADKLRRHSKKKVNVLNTGQAWPAAARFSNPPASSVASRPANTSNASSVVARPANSSNASSVVAGQSKPAINPRPAPSSQPSSFPSLPSVGSSTSSSRNSTSRIGHSSSAPNLVDTGSVSDFPPVSTLQARNPPASGQPTRGTGDVYTANKTMVEKIRAGLDNDQDKYAAFKEISSEFRQGVIDAETYLVYVEQFGLSHLVLDLARLCPDPRKEQELIAVYNANQSVSGHKRNGQKNGMNMNNGKGKAVVSGNSKLTDSILSSVRELQSNYRPPEEEVEMLSKDGYRTANKGKLKLEVDDRPSLGSVPRPKSEGGGDEGRSNKPQQSRKKTSKFHRVRLGNGSMASLLDLTNSNAGSDSTEASNANEDTGDGCRYVVCGAMAEGIG</sequence>
<evidence type="ECO:0000256" key="6">
    <source>
        <dbReference type="ARBA" id="ARBA00022553"/>
    </source>
</evidence>
<keyword evidence="7" id="KW-0808">Transferase</keyword>
<feature type="region of interest" description="Disordered" evidence="13">
    <location>
        <begin position="485"/>
        <end position="608"/>
    </location>
</feature>
<comment type="pathway">
    <text evidence="3">Protein modification; protein ubiquitination.</text>
</comment>
<dbReference type="InterPro" id="IPR001841">
    <property type="entry name" value="Znf_RING"/>
</dbReference>
<evidence type="ECO:0000256" key="5">
    <source>
        <dbReference type="ARBA" id="ARBA00022490"/>
    </source>
</evidence>
<evidence type="ECO:0000256" key="12">
    <source>
        <dbReference type="PROSITE-ProRule" id="PRU00175"/>
    </source>
</evidence>
<feature type="compositionally biased region" description="Polar residues" evidence="13">
    <location>
        <begin position="491"/>
        <end position="503"/>
    </location>
</feature>
<dbReference type="PANTHER" id="PTHR22938">
    <property type="entry name" value="ZINC FINGER PROTEIN 598"/>
    <property type="match status" value="1"/>
</dbReference>
<feature type="compositionally biased region" description="Polar residues" evidence="13">
    <location>
        <begin position="586"/>
        <end position="601"/>
    </location>
</feature>
<dbReference type="Proteomes" id="UP001172457">
    <property type="component" value="Chromosome 6"/>
</dbReference>
<dbReference type="InterPro" id="IPR041888">
    <property type="entry name" value="RING-HC_ZNF598/HEL2"/>
</dbReference>
<feature type="compositionally biased region" description="Low complexity" evidence="13">
    <location>
        <begin position="539"/>
        <end position="569"/>
    </location>
</feature>
<feature type="region of interest" description="Disordered" evidence="13">
    <location>
        <begin position="688"/>
        <end position="711"/>
    </location>
</feature>
<dbReference type="GO" id="GO:0072344">
    <property type="term" value="P:rescue of stalled ribosome"/>
    <property type="evidence" value="ECO:0007669"/>
    <property type="project" value="InterPro"/>
</dbReference>
<feature type="compositionally biased region" description="Basic residues" evidence="13">
    <location>
        <begin position="786"/>
        <end position="798"/>
    </location>
</feature>
<organism evidence="15 16">
    <name type="scientific">Centaurea solstitialis</name>
    <name type="common">yellow star-thistle</name>
    <dbReference type="NCBI Taxonomy" id="347529"/>
    <lineage>
        <taxon>Eukaryota</taxon>
        <taxon>Viridiplantae</taxon>
        <taxon>Streptophyta</taxon>
        <taxon>Embryophyta</taxon>
        <taxon>Tracheophyta</taxon>
        <taxon>Spermatophyta</taxon>
        <taxon>Magnoliopsida</taxon>
        <taxon>eudicotyledons</taxon>
        <taxon>Gunneridae</taxon>
        <taxon>Pentapetalae</taxon>
        <taxon>asterids</taxon>
        <taxon>campanulids</taxon>
        <taxon>Asterales</taxon>
        <taxon>Asteraceae</taxon>
        <taxon>Carduoideae</taxon>
        <taxon>Cardueae</taxon>
        <taxon>Centaureinae</taxon>
        <taxon>Centaurea</taxon>
    </lineage>
</organism>
<dbReference type="GO" id="GO:0005737">
    <property type="term" value="C:cytoplasm"/>
    <property type="evidence" value="ECO:0007669"/>
    <property type="project" value="UniProtKB-SubCell"/>
</dbReference>
<feature type="compositionally biased region" description="Low complexity" evidence="13">
    <location>
        <begin position="695"/>
        <end position="707"/>
    </location>
</feature>
<proteinExistence type="inferred from homology"/>
<dbReference type="InterPro" id="IPR044288">
    <property type="entry name" value="ZNF598/HEL2"/>
</dbReference>
<evidence type="ECO:0000256" key="7">
    <source>
        <dbReference type="ARBA" id="ARBA00022679"/>
    </source>
</evidence>
<dbReference type="Pfam" id="PF25447">
    <property type="entry name" value="RING_ZNF598"/>
    <property type="match status" value="1"/>
</dbReference>
<evidence type="ECO:0000313" key="15">
    <source>
        <dbReference type="EMBL" id="KAJ9543151.1"/>
    </source>
</evidence>
<keyword evidence="8" id="KW-0479">Metal-binding</keyword>
<feature type="compositionally biased region" description="Basic and acidic residues" evidence="13">
    <location>
        <begin position="416"/>
        <end position="433"/>
    </location>
</feature>
<protein>
    <recommendedName>
        <fullName evidence="4">RING-type E3 ubiquitin transferase</fullName>
        <ecNumber evidence="4">2.3.2.27</ecNumber>
    </recommendedName>
</protein>
<dbReference type="InterPro" id="IPR013087">
    <property type="entry name" value="Znf_C2H2_type"/>
</dbReference>